<name>A0A8J6P572_9BACT</name>
<evidence type="ECO:0000313" key="3">
    <source>
        <dbReference type="Proteomes" id="UP000605201"/>
    </source>
</evidence>
<dbReference type="AlphaFoldDB" id="A0A8J6P572"/>
<comment type="caution">
    <text evidence="2">The sequence shown here is derived from an EMBL/GenBank/DDBJ whole genome shotgun (WGS) entry which is preliminary data.</text>
</comment>
<organism evidence="2 3">
    <name type="scientific">Candidatus Desulfatibia vada</name>
    <dbReference type="NCBI Taxonomy" id="2841696"/>
    <lineage>
        <taxon>Bacteria</taxon>
        <taxon>Pseudomonadati</taxon>
        <taxon>Thermodesulfobacteriota</taxon>
        <taxon>Desulfobacteria</taxon>
        <taxon>Desulfobacterales</taxon>
        <taxon>Desulfobacterales incertae sedis</taxon>
        <taxon>Candidatus Desulfatibia</taxon>
    </lineage>
</organism>
<dbReference type="GO" id="GO:0035438">
    <property type="term" value="F:cyclic-di-GMP binding"/>
    <property type="evidence" value="ECO:0007669"/>
    <property type="project" value="InterPro"/>
</dbReference>
<accession>A0A8J6P572</accession>
<sequence length="181" mass="20634">MTECPNCGNKAQAGEVECSHCGTDIAYVKEKLSRKETEDTEQKKKIERMNARLFELIEKMTEDQLELLLESAEQLHGKIKRGHDRYPCLITVDCVYQSRASNQFVKNISLSGVFIETSESFAEGEEVSLTLSFGHHSKPFRITGEIVRLITEGIGVKFKIKSQIQEELIQNILKELKQIKK</sequence>
<dbReference type="Pfam" id="PF07238">
    <property type="entry name" value="PilZ"/>
    <property type="match status" value="1"/>
</dbReference>
<gene>
    <name evidence="2" type="ORF">H8D96_17070</name>
</gene>
<dbReference type="Proteomes" id="UP000605201">
    <property type="component" value="Unassembled WGS sequence"/>
</dbReference>
<feature type="domain" description="PilZ" evidence="1">
    <location>
        <begin position="80"/>
        <end position="173"/>
    </location>
</feature>
<proteinExistence type="predicted"/>
<evidence type="ECO:0000313" key="2">
    <source>
        <dbReference type="EMBL" id="MBC8433622.1"/>
    </source>
</evidence>
<dbReference type="InterPro" id="IPR009875">
    <property type="entry name" value="PilZ_domain"/>
</dbReference>
<protein>
    <submittedName>
        <fullName evidence="2">PilZ domain-containing protein</fullName>
    </submittedName>
</protein>
<dbReference type="EMBL" id="JACNIG010000314">
    <property type="protein sequence ID" value="MBC8433622.1"/>
    <property type="molecule type" value="Genomic_DNA"/>
</dbReference>
<reference evidence="2 3" key="1">
    <citation type="submission" date="2020-08" db="EMBL/GenBank/DDBJ databases">
        <title>Bridging the membrane lipid divide: bacteria of the FCB group superphylum have the potential to synthesize archaeal ether lipids.</title>
        <authorList>
            <person name="Villanueva L."/>
            <person name="Von Meijenfeldt F.A.B."/>
            <person name="Westbye A.B."/>
            <person name="Yadav S."/>
            <person name="Hopmans E.C."/>
            <person name="Dutilh B.E."/>
            <person name="Sinninghe Damste J.S."/>
        </authorList>
    </citation>
    <scope>NUCLEOTIDE SEQUENCE [LARGE SCALE GENOMIC DNA]</scope>
    <source>
        <strain evidence="2">NIOZ-UU17</strain>
    </source>
</reference>
<dbReference type="SUPFAM" id="SSF141371">
    <property type="entry name" value="PilZ domain-like"/>
    <property type="match status" value="1"/>
</dbReference>
<dbReference type="Gene3D" id="2.40.10.220">
    <property type="entry name" value="predicted glycosyltransferase like domains"/>
    <property type="match status" value="1"/>
</dbReference>
<evidence type="ECO:0000259" key="1">
    <source>
        <dbReference type="Pfam" id="PF07238"/>
    </source>
</evidence>